<evidence type="ECO:0000256" key="5">
    <source>
        <dbReference type="ARBA" id="ARBA00022692"/>
    </source>
</evidence>
<evidence type="ECO:0000256" key="8">
    <source>
        <dbReference type="ARBA" id="ARBA00023065"/>
    </source>
</evidence>
<keyword evidence="3 12" id="KW-1134">Transmembrane beta strand</keyword>
<dbReference type="PANTHER" id="PTHR32552">
    <property type="entry name" value="FERRICHROME IRON RECEPTOR-RELATED"/>
    <property type="match status" value="1"/>
</dbReference>
<evidence type="ECO:0000256" key="12">
    <source>
        <dbReference type="PROSITE-ProRule" id="PRU01360"/>
    </source>
</evidence>
<organism evidence="17 18">
    <name type="scientific">Thiomicrorhabdus sediminis</name>
    <dbReference type="NCBI Taxonomy" id="2580412"/>
    <lineage>
        <taxon>Bacteria</taxon>
        <taxon>Pseudomonadati</taxon>
        <taxon>Pseudomonadota</taxon>
        <taxon>Gammaproteobacteria</taxon>
        <taxon>Thiotrichales</taxon>
        <taxon>Piscirickettsiaceae</taxon>
        <taxon>Thiomicrorhabdus</taxon>
    </lineage>
</organism>
<dbReference type="InterPro" id="IPR000531">
    <property type="entry name" value="Beta-barrel_TonB"/>
</dbReference>
<evidence type="ECO:0000313" key="17">
    <source>
        <dbReference type="EMBL" id="QCU90564.1"/>
    </source>
</evidence>
<dbReference type="GO" id="GO:0006826">
    <property type="term" value="P:iron ion transport"/>
    <property type="evidence" value="ECO:0007669"/>
    <property type="project" value="UniProtKB-KW"/>
</dbReference>
<sequence length="680" mass="75567">MNSKLNPITIALLGVVYSAQSFAETSLNDITIGADLFESTQQDMPASVEVLTQDELQDQGANHFDDVLLKTPNVNFSGQSSRARHIQIRGMGERDEYTGAPNSSVGFAVDDIDFSGIGMTGNVFDTKQVEVLRGPQNTRYGQSAIGGLINIQTNDPTPYRESMIEASAGDDSLREFGLMTSGPINNEKDAAQYRFVMFKHQSDGFRHNETLGRSDTNGRDELTLRGKLRLFPNQHTTVDITALHADLNNGYDAWARDNSFTTLTNQPGEDDQLSNAASVKVVSTANPNFVLTSKTAIAGSTMRYSYDEDWTAALSGTYLNDKTRQTYSQELRFSSTETSKIGGNTDWLAGLYASKLDEKNQTEYWGSSSTDFSITKLSGFGQLDVAINDKTTVSTSLRVENNNNAFSNSNGEYYAPNETLWGASLSYSHRYNDKYSAYTSVTRGFKAGGFNPGQPSGTPSQYLSYDAETLINYEIGLKSHFAAIGLNSNITAFYMDRHNPQIDGYTYDPNSGTNWVFYTENFDSASSYGIEADFNWQVSERFTTFGSMGLMQTDVNGTPLNSGFSISNRALPHSPNYQINLGAKYRSSQGFYAQADITAVDKFYFDTTHNDQSNAYKVVNARIGYEANDYEVYLWAKNLTDERYATRGFYFDFNAPYTNPSEYERLGDPRQIGLTARVYF</sequence>
<dbReference type="InterPro" id="IPR036942">
    <property type="entry name" value="Beta-barrel_TonB_sf"/>
</dbReference>
<keyword evidence="6" id="KW-0732">Signal</keyword>
<reference evidence="17 18" key="1">
    <citation type="submission" date="2019-05" db="EMBL/GenBank/DDBJ databases">
        <title>Thiomicrorhabdus sediminis sp. nov, a novel sulfur-oxidizing bacterium isolated from coastal sediment.</title>
        <authorList>
            <person name="Liu X."/>
        </authorList>
    </citation>
    <scope>NUCLEOTIDE SEQUENCE [LARGE SCALE GENOMIC DNA]</scope>
    <source>
        <strain evidence="17 18">G1</strain>
    </source>
</reference>
<evidence type="ECO:0000256" key="4">
    <source>
        <dbReference type="ARBA" id="ARBA00022496"/>
    </source>
</evidence>
<keyword evidence="18" id="KW-1185">Reference proteome</keyword>
<protein>
    <submittedName>
        <fullName evidence="17">TonB-dependent receptor</fullName>
    </submittedName>
</protein>
<evidence type="ECO:0000256" key="14">
    <source>
        <dbReference type="RuleBase" id="RU003357"/>
    </source>
</evidence>
<keyword evidence="8" id="KW-0406">Ion transport</keyword>
<dbReference type="RefSeq" id="WP_138565238.1">
    <property type="nucleotide sequence ID" value="NZ_CP040602.1"/>
</dbReference>
<evidence type="ECO:0000259" key="15">
    <source>
        <dbReference type="Pfam" id="PF00593"/>
    </source>
</evidence>
<dbReference type="Gene3D" id="2.40.170.20">
    <property type="entry name" value="TonB-dependent receptor, beta-barrel domain"/>
    <property type="match status" value="1"/>
</dbReference>
<name>A0A4P9K672_9GAMM</name>
<evidence type="ECO:0000256" key="2">
    <source>
        <dbReference type="ARBA" id="ARBA00022448"/>
    </source>
</evidence>
<evidence type="ECO:0000256" key="7">
    <source>
        <dbReference type="ARBA" id="ARBA00023004"/>
    </source>
</evidence>
<feature type="short sequence motif" description="TonB C-terminal box" evidence="13">
    <location>
        <begin position="663"/>
        <end position="680"/>
    </location>
</feature>
<dbReference type="PROSITE" id="PS01156">
    <property type="entry name" value="TONB_DEPENDENT_REC_2"/>
    <property type="match status" value="1"/>
</dbReference>
<keyword evidence="5 12" id="KW-0812">Transmembrane</keyword>
<dbReference type="KEGG" id="thig:FE785_07920"/>
<gene>
    <name evidence="17" type="ORF">FE785_07920</name>
</gene>
<evidence type="ECO:0000256" key="11">
    <source>
        <dbReference type="ARBA" id="ARBA00023237"/>
    </source>
</evidence>
<evidence type="ECO:0000256" key="13">
    <source>
        <dbReference type="PROSITE-ProRule" id="PRU10144"/>
    </source>
</evidence>
<dbReference type="SUPFAM" id="SSF56935">
    <property type="entry name" value="Porins"/>
    <property type="match status" value="1"/>
</dbReference>
<feature type="domain" description="TonB-dependent receptor plug" evidence="16">
    <location>
        <begin position="41"/>
        <end position="147"/>
    </location>
</feature>
<keyword evidence="7" id="KW-0408">Iron</keyword>
<keyword evidence="9 14" id="KW-0798">TonB box</keyword>
<dbReference type="PANTHER" id="PTHR32552:SF81">
    <property type="entry name" value="TONB-DEPENDENT OUTER MEMBRANE RECEPTOR"/>
    <property type="match status" value="1"/>
</dbReference>
<dbReference type="GO" id="GO:0009279">
    <property type="term" value="C:cell outer membrane"/>
    <property type="evidence" value="ECO:0007669"/>
    <property type="project" value="UniProtKB-SubCell"/>
</dbReference>
<dbReference type="InterPro" id="IPR012910">
    <property type="entry name" value="Plug_dom"/>
</dbReference>
<dbReference type="Pfam" id="PF00593">
    <property type="entry name" value="TonB_dep_Rec_b-barrel"/>
    <property type="match status" value="1"/>
</dbReference>
<keyword evidence="10 12" id="KW-0472">Membrane</keyword>
<dbReference type="PROSITE" id="PS52016">
    <property type="entry name" value="TONB_DEPENDENT_REC_3"/>
    <property type="match status" value="1"/>
</dbReference>
<keyword evidence="2 12" id="KW-0813">Transport</keyword>
<dbReference type="Pfam" id="PF07715">
    <property type="entry name" value="Plug"/>
    <property type="match status" value="1"/>
</dbReference>
<evidence type="ECO:0000313" key="18">
    <source>
        <dbReference type="Proteomes" id="UP000304864"/>
    </source>
</evidence>
<evidence type="ECO:0000256" key="9">
    <source>
        <dbReference type="ARBA" id="ARBA00023077"/>
    </source>
</evidence>
<feature type="domain" description="TonB-dependent receptor-like beta-barrel" evidence="15">
    <location>
        <begin position="245"/>
        <end position="639"/>
    </location>
</feature>
<dbReference type="EMBL" id="CP040602">
    <property type="protein sequence ID" value="QCU90564.1"/>
    <property type="molecule type" value="Genomic_DNA"/>
</dbReference>
<dbReference type="AlphaFoldDB" id="A0A4P9K672"/>
<keyword evidence="17" id="KW-0675">Receptor</keyword>
<dbReference type="InterPro" id="IPR010917">
    <property type="entry name" value="TonB_rcpt_CS"/>
</dbReference>
<evidence type="ECO:0000256" key="1">
    <source>
        <dbReference type="ARBA" id="ARBA00004571"/>
    </source>
</evidence>
<dbReference type="Proteomes" id="UP000304864">
    <property type="component" value="Chromosome"/>
</dbReference>
<evidence type="ECO:0000256" key="6">
    <source>
        <dbReference type="ARBA" id="ARBA00022729"/>
    </source>
</evidence>
<proteinExistence type="inferred from homology"/>
<keyword evidence="11 12" id="KW-0998">Cell outer membrane</keyword>
<accession>A0A4P9K672</accession>
<keyword evidence="4" id="KW-0410">Iron transport</keyword>
<comment type="similarity">
    <text evidence="12 14">Belongs to the TonB-dependent receptor family.</text>
</comment>
<dbReference type="OrthoDB" id="7051185at2"/>
<evidence type="ECO:0000256" key="10">
    <source>
        <dbReference type="ARBA" id="ARBA00023136"/>
    </source>
</evidence>
<evidence type="ECO:0000256" key="3">
    <source>
        <dbReference type="ARBA" id="ARBA00022452"/>
    </source>
</evidence>
<evidence type="ECO:0000259" key="16">
    <source>
        <dbReference type="Pfam" id="PF07715"/>
    </source>
</evidence>
<comment type="subcellular location">
    <subcellularLocation>
        <location evidence="1 12">Cell outer membrane</location>
        <topology evidence="1 12">Multi-pass membrane protein</topology>
    </subcellularLocation>
</comment>
<dbReference type="InterPro" id="IPR039426">
    <property type="entry name" value="TonB-dep_rcpt-like"/>
</dbReference>